<protein>
    <recommendedName>
        <fullName evidence="3">DUF4349 domain-containing protein</fullName>
    </recommendedName>
</protein>
<organism evidence="4 5">
    <name type="scientific">Flavobacterium orientale</name>
    <dbReference type="NCBI Taxonomy" id="1756020"/>
    <lineage>
        <taxon>Bacteria</taxon>
        <taxon>Pseudomonadati</taxon>
        <taxon>Bacteroidota</taxon>
        <taxon>Flavobacteriia</taxon>
        <taxon>Flavobacteriales</taxon>
        <taxon>Flavobacteriaceae</taxon>
        <taxon>Flavobacterium</taxon>
    </lineage>
</organism>
<proteinExistence type="predicted"/>
<evidence type="ECO:0000313" key="5">
    <source>
        <dbReference type="Proteomes" id="UP000625735"/>
    </source>
</evidence>
<evidence type="ECO:0000259" key="3">
    <source>
        <dbReference type="Pfam" id="PF14257"/>
    </source>
</evidence>
<comment type="caution">
    <text evidence="4">The sequence shown here is derived from an EMBL/GenBank/DDBJ whole genome shotgun (WGS) entry which is preliminary data.</text>
</comment>
<keyword evidence="5" id="KW-1185">Reference proteome</keyword>
<dbReference type="RefSeq" id="WP_188361488.1">
    <property type="nucleotide sequence ID" value="NZ_BMFG01000003.1"/>
</dbReference>
<dbReference type="AlphaFoldDB" id="A0A917DAD4"/>
<dbReference type="EMBL" id="BMFG01000003">
    <property type="protein sequence ID" value="GGD22072.1"/>
    <property type="molecule type" value="Genomic_DNA"/>
</dbReference>
<gene>
    <name evidence="4" type="ORF">GCM10011343_10530</name>
</gene>
<reference evidence="4" key="2">
    <citation type="submission" date="2020-09" db="EMBL/GenBank/DDBJ databases">
        <authorList>
            <person name="Sun Q."/>
            <person name="Zhou Y."/>
        </authorList>
    </citation>
    <scope>NUCLEOTIDE SEQUENCE</scope>
    <source>
        <strain evidence="4">CGMCC 1.12506</strain>
    </source>
</reference>
<name>A0A917DAD4_9FLAO</name>
<dbReference type="InterPro" id="IPR025645">
    <property type="entry name" value="DUF4349"/>
</dbReference>
<feature type="coiled-coil region" evidence="1">
    <location>
        <begin position="172"/>
        <end position="199"/>
    </location>
</feature>
<keyword evidence="2" id="KW-0472">Membrane</keyword>
<evidence type="ECO:0000313" key="4">
    <source>
        <dbReference type="EMBL" id="GGD22072.1"/>
    </source>
</evidence>
<dbReference type="Pfam" id="PF14257">
    <property type="entry name" value="DUF4349"/>
    <property type="match status" value="1"/>
</dbReference>
<accession>A0A917DAD4</accession>
<evidence type="ECO:0000256" key="2">
    <source>
        <dbReference type="SAM" id="Phobius"/>
    </source>
</evidence>
<feature type="transmembrane region" description="Helical" evidence="2">
    <location>
        <begin position="241"/>
        <end position="262"/>
    </location>
</feature>
<feature type="domain" description="DUF4349" evidence="3">
    <location>
        <begin position="57"/>
        <end position="261"/>
    </location>
</feature>
<keyword evidence="2" id="KW-0812">Transmembrane</keyword>
<evidence type="ECO:0000256" key="1">
    <source>
        <dbReference type="SAM" id="Coils"/>
    </source>
</evidence>
<reference evidence="4" key="1">
    <citation type="journal article" date="2014" name="Int. J. Syst. Evol. Microbiol.">
        <title>Complete genome sequence of Corynebacterium casei LMG S-19264T (=DSM 44701T), isolated from a smear-ripened cheese.</title>
        <authorList>
            <consortium name="US DOE Joint Genome Institute (JGI-PGF)"/>
            <person name="Walter F."/>
            <person name="Albersmeier A."/>
            <person name="Kalinowski J."/>
            <person name="Ruckert C."/>
        </authorList>
    </citation>
    <scope>NUCLEOTIDE SEQUENCE</scope>
    <source>
        <strain evidence="4">CGMCC 1.12506</strain>
    </source>
</reference>
<dbReference type="Proteomes" id="UP000625735">
    <property type="component" value="Unassembled WGS sequence"/>
</dbReference>
<keyword evidence="2" id="KW-1133">Transmembrane helix</keyword>
<keyword evidence="1" id="KW-0175">Coiled coil</keyword>
<sequence>MKTIIAYLSFLVLPLACGGNPDYENSAAGETMPIMEEMDSKIAINDSTFEATDLENKIIREASLRYETQDLKTTYEQILSGLKKHNAYLQNDSEGKDYNSIYKHLTIRIPNKNFDAFLNEIGKDVAYFDRKEISSKDVTAEFIDLSARIKAKKILEERYLELLKKAVKVSEILEIEKELSAIREEIEAKEGQLNYLQNKVSLSTIQIEFYKKVANADYATVSYGTKMWNAIKSGWNGISSFLIGLLHIWPFILILVAIFIYVRKKLKRKNQ</sequence>